<accession>A0A1J9P8Q5</accession>
<evidence type="ECO:0000313" key="2">
    <source>
        <dbReference type="Proteomes" id="UP000182235"/>
    </source>
</evidence>
<protein>
    <submittedName>
        <fullName evidence="1">Uncharacterized protein</fullName>
    </submittedName>
</protein>
<keyword evidence="2" id="KW-1185">Reference proteome</keyword>
<dbReference type="EMBL" id="LGRN01000344">
    <property type="protein sequence ID" value="OJD12993.1"/>
    <property type="molecule type" value="Genomic_DNA"/>
</dbReference>
<comment type="caution">
    <text evidence="1">The sequence shown here is derived from an EMBL/GenBank/DDBJ whole genome shotgun (WGS) entry which is preliminary data.</text>
</comment>
<organism evidence="1 2">
    <name type="scientific">Emergomyces pasteurianus Ep9510</name>
    <dbReference type="NCBI Taxonomy" id="1447872"/>
    <lineage>
        <taxon>Eukaryota</taxon>
        <taxon>Fungi</taxon>
        <taxon>Dikarya</taxon>
        <taxon>Ascomycota</taxon>
        <taxon>Pezizomycotina</taxon>
        <taxon>Eurotiomycetes</taxon>
        <taxon>Eurotiomycetidae</taxon>
        <taxon>Onygenales</taxon>
        <taxon>Ajellomycetaceae</taxon>
        <taxon>Emergomyces</taxon>
    </lineage>
</organism>
<dbReference type="AlphaFoldDB" id="A0A1J9P8Q5"/>
<reference evidence="1 2" key="1">
    <citation type="submission" date="2015-07" db="EMBL/GenBank/DDBJ databases">
        <title>Emmonsia species relationships and genome sequence.</title>
        <authorList>
            <consortium name="The Broad Institute Genomics Platform"/>
            <person name="Cuomo C.A."/>
            <person name="Munoz J.F."/>
            <person name="Imamovic A."/>
            <person name="Priest M.E."/>
            <person name="Young S."/>
            <person name="Clay O.K."/>
            <person name="McEwen J.G."/>
        </authorList>
    </citation>
    <scope>NUCLEOTIDE SEQUENCE [LARGE SCALE GENOMIC DNA]</scope>
    <source>
        <strain evidence="1 2">UAMH 9510</strain>
    </source>
</reference>
<proteinExistence type="predicted"/>
<gene>
    <name evidence="1" type="ORF">AJ78_06486</name>
</gene>
<evidence type="ECO:0000313" key="1">
    <source>
        <dbReference type="EMBL" id="OJD12993.1"/>
    </source>
</evidence>
<name>A0A1J9P8Q5_9EURO</name>
<dbReference type="Proteomes" id="UP000182235">
    <property type="component" value="Unassembled WGS sequence"/>
</dbReference>
<sequence length="138" mass="15104">MTMRPQYAYLNSTQCGCCCHVPTRFQIAVNIGNKAITVTPQTVVLLRDIDSDGWIANRAGGTLAALSPVSTIPYTFLLADTFSSNVFNVNQFRAEPIKEKMHTHAMAKTFQALSDQHPFSLEGALLVIAKDVKTPCNS</sequence>
<dbReference type="VEuPathDB" id="FungiDB:AJ78_06486"/>